<gene>
    <name evidence="1" type="ORF">DMO17_03140</name>
</gene>
<sequence length="176" mass="19571">MSMSILIVVVLLVAGLAVFVASRPDQFRVERSALIQAPPAALQAQIEDFHQWPHWSPWARRDPAMKVDYEGAERGVGATQRWVGNKEVGKGSATILESEPGQRVLIQLEFLEPFRASNLAEFRFQPEGGGTRVSWSMTGHNGFIGKAMGLVFNMDKMVGGDFEQGLQQLRMRVEES</sequence>
<comment type="caution">
    <text evidence="1">The sequence shown here is derived from an EMBL/GenBank/DDBJ whole genome shotgun (WGS) entry which is preliminary data.</text>
</comment>
<reference evidence="1 2" key="1">
    <citation type="submission" date="2018-06" db="EMBL/GenBank/DDBJ databases">
        <title>Pseudomonas diversity within urban Lake Michigan freshwaters.</title>
        <authorList>
            <person name="Batrich M."/>
            <person name="Hatzopoulos T."/>
            <person name="Putonti C."/>
        </authorList>
    </citation>
    <scope>NUCLEOTIDE SEQUENCE [LARGE SCALE GENOMIC DNA]</scope>
    <source>
        <strain evidence="1 2">MB-090714</strain>
    </source>
</reference>
<dbReference type="SUPFAM" id="SSF55961">
    <property type="entry name" value="Bet v1-like"/>
    <property type="match status" value="1"/>
</dbReference>
<name>A0A2V4M467_AQUAC</name>
<dbReference type="InterPro" id="IPR023393">
    <property type="entry name" value="START-like_dom_sf"/>
</dbReference>
<dbReference type="Proteomes" id="UP000248146">
    <property type="component" value="Unassembled WGS sequence"/>
</dbReference>
<dbReference type="OrthoDB" id="9807923at2"/>
<dbReference type="Gene3D" id="3.30.530.20">
    <property type="match status" value="1"/>
</dbReference>
<protein>
    <submittedName>
        <fullName evidence="1">Polyketide cyclase</fullName>
    </submittedName>
</protein>
<dbReference type="CDD" id="cd07818">
    <property type="entry name" value="SRPBCC_1"/>
    <property type="match status" value="1"/>
</dbReference>
<dbReference type="Pfam" id="PF10604">
    <property type="entry name" value="Polyketide_cyc2"/>
    <property type="match status" value="1"/>
</dbReference>
<accession>A0A2V4M467</accession>
<dbReference type="EMBL" id="QJRX01000002">
    <property type="protein sequence ID" value="PYC28187.1"/>
    <property type="molecule type" value="Genomic_DNA"/>
</dbReference>
<dbReference type="AlphaFoldDB" id="A0A2V4M467"/>
<organism evidence="1 2">
    <name type="scientific">Aquipseudomonas alcaligenes</name>
    <name type="common">Pseudomonas alcaligenes</name>
    <dbReference type="NCBI Taxonomy" id="43263"/>
    <lineage>
        <taxon>Bacteria</taxon>
        <taxon>Pseudomonadati</taxon>
        <taxon>Pseudomonadota</taxon>
        <taxon>Gammaproteobacteria</taxon>
        <taxon>Pseudomonadales</taxon>
        <taxon>Pseudomonadaceae</taxon>
        <taxon>Aquipseudomonas</taxon>
    </lineage>
</organism>
<proteinExistence type="predicted"/>
<evidence type="ECO:0000313" key="2">
    <source>
        <dbReference type="Proteomes" id="UP000248146"/>
    </source>
</evidence>
<dbReference type="InterPro" id="IPR019587">
    <property type="entry name" value="Polyketide_cyclase/dehydratase"/>
</dbReference>
<evidence type="ECO:0000313" key="1">
    <source>
        <dbReference type="EMBL" id="PYC28187.1"/>
    </source>
</evidence>